<feature type="domain" description="A-kinase anchor protein 7-like phosphoesterase" evidence="3">
    <location>
        <begin position="212"/>
        <end position="410"/>
    </location>
</feature>
<dbReference type="AlphaFoldDB" id="A0AAD9E5Z1"/>
<sequence length="525" mass="58057">RPVSVYKKQQDLLNRLAKRERRLRASERARFAMLWRRVASLTGSSRAFYTGARAEVVAPELRSVGATPPPARRASRVAQGGERAIAMQPVPAAAAARAEREARARRRRGGLVSPREDGPTVRKSNSADGKKVKKKPRKVGARERRAAQSQGTLHLLAELPFATADADAWTELGFSGTQEGEKKKGRRAEREQGDGEEVGENEKKKKKGIPRPNYFVSFPITNQQIKQGVEQVQAVVIQKEARLARALIPPATLHVTLLVTHLATQEEVDAAALAVEEMESTLKSLMGGRSLVLPFRGVGHFRQEVAFIQIEEGEHLHTLTQIADVVRRAFEEKGIPSGDRKAFTPHLTFIKLSRAPILRRQGIKKLDPALYTAFEQHVFGEEPVCSLDLCSMLKKKEADGHYHREKSVTFGKSHASLFSTDLRLRRTRPGPPSGVTPSAGTAKSLYVTYPMRRKRTLQLTATPRGTCAKRGPELDDEELVSLSKRLVEDAVSRAIRQFTEETQRNGVATKNEAPPSASPDPVATK</sequence>
<dbReference type="GO" id="GO:0034237">
    <property type="term" value="F:protein kinase A regulatory subunit binding"/>
    <property type="evidence" value="ECO:0007669"/>
    <property type="project" value="TreeGrafter"/>
</dbReference>
<dbReference type="InterPro" id="IPR052641">
    <property type="entry name" value="AKAP7_isoform_gamma"/>
</dbReference>
<evidence type="ECO:0000259" key="4">
    <source>
        <dbReference type="Pfam" id="PF10470"/>
    </source>
</evidence>
<accession>A0AAD9E5Z1</accession>
<dbReference type="InterPro" id="IPR019510">
    <property type="entry name" value="AKAP7-like_phosphoesterase"/>
</dbReference>
<dbReference type="InterPro" id="IPR009097">
    <property type="entry name" value="Cyclic_Pdiesterase"/>
</dbReference>
<dbReference type="EMBL" id="JAROKS010000003">
    <property type="protein sequence ID" value="KAK1805624.1"/>
    <property type="molecule type" value="Genomic_DNA"/>
</dbReference>
<evidence type="ECO:0000259" key="3">
    <source>
        <dbReference type="Pfam" id="PF10469"/>
    </source>
</evidence>
<evidence type="ECO:0000256" key="1">
    <source>
        <dbReference type="ARBA" id="ARBA00038702"/>
    </source>
</evidence>
<feature type="domain" description="A-kinase anchor protein 7 RI-RII subunit-binding" evidence="4">
    <location>
        <begin position="473"/>
        <end position="507"/>
    </location>
</feature>
<comment type="caution">
    <text evidence="5">The sequence shown here is derived from an EMBL/GenBank/DDBJ whole genome shotgun (WGS) entry which is preliminary data.</text>
</comment>
<dbReference type="Pfam" id="PF10469">
    <property type="entry name" value="AKAP7_NLS"/>
    <property type="match status" value="1"/>
</dbReference>
<dbReference type="InterPro" id="IPR019511">
    <property type="entry name" value="AKAP7_RI-RII-bd_dom"/>
</dbReference>
<feature type="region of interest" description="Disordered" evidence="2">
    <location>
        <begin position="497"/>
        <end position="525"/>
    </location>
</feature>
<reference evidence="5" key="1">
    <citation type="submission" date="2023-03" db="EMBL/GenBank/DDBJ databases">
        <title>Electrophorus voltai genome.</title>
        <authorList>
            <person name="Bian C."/>
        </authorList>
    </citation>
    <scope>NUCLEOTIDE SEQUENCE</scope>
    <source>
        <strain evidence="5">CB-2022</strain>
        <tissue evidence="5">Muscle</tissue>
    </source>
</reference>
<dbReference type="PANTHER" id="PTHR15934">
    <property type="entry name" value="RNA 2',3'-CYCLIC PHOSPHODIESTERASE"/>
    <property type="match status" value="1"/>
</dbReference>
<proteinExistence type="predicted"/>
<dbReference type="Pfam" id="PF10470">
    <property type="entry name" value="AKAP7_RIRII_bdg"/>
    <property type="match status" value="1"/>
</dbReference>
<feature type="non-terminal residue" evidence="5">
    <location>
        <position position="1"/>
    </location>
</feature>
<gene>
    <name evidence="5" type="ORF">P4O66_019906</name>
</gene>
<dbReference type="PANTHER" id="PTHR15934:SF6">
    <property type="entry name" value="A-KINASE ANCHOR PROTEIN 7 ISOFORM GAMMA"/>
    <property type="match status" value="1"/>
</dbReference>
<dbReference type="Proteomes" id="UP001239994">
    <property type="component" value="Unassembled WGS sequence"/>
</dbReference>
<feature type="region of interest" description="Disordered" evidence="2">
    <location>
        <begin position="173"/>
        <end position="211"/>
    </location>
</feature>
<organism evidence="5 6">
    <name type="scientific">Electrophorus voltai</name>
    <dbReference type="NCBI Taxonomy" id="2609070"/>
    <lineage>
        <taxon>Eukaryota</taxon>
        <taxon>Metazoa</taxon>
        <taxon>Chordata</taxon>
        <taxon>Craniata</taxon>
        <taxon>Vertebrata</taxon>
        <taxon>Euteleostomi</taxon>
        <taxon>Actinopterygii</taxon>
        <taxon>Neopterygii</taxon>
        <taxon>Teleostei</taxon>
        <taxon>Ostariophysi</taxon>
        <taxon>Gymnotiformes</taxon>
        <taxon>Gymnotoidei</taxon>
        <taxon>Gymnotidae</taxon>
        <taxon>Electrophorus</taxon>
    </lineage>
</organism>
<evidence type="ECO:0000256" key="2">
    <source>
        <dbReference type="SAM" id="MobiDB-lite"/>
    </source>
</evidence>
<dbReference type="GO" id="GO:0005829">
    <property type="term" value="C:cytosol"/>
    <property type="evidence" value="ECO:0007669"/>
    <property type="project" value="TreeGrafter"/>
</dbReference>
<dbReference type="Gene3D" id="3.90.1140.10">
    <property type="entry name" value="Cyclic phosphodiesterase"/>
    <property type="match status" value="1"/>
</dbReference>
<name>A0AAD9E5Z1_9TELE</name>
<feature type="region of interest" description="Disordered" evidence="2">
    <location>
        <begin position="89"/>
        <end position="151"/>
    </location>
</feature>
<evidence type="ECO:0000313" key="6">
    <source>
        <dbReference type="Proteomes" id="UP001239994"/>
    </source>
</evidence>
<dbReference type="SUPFAM" id="SSF55144">
    <property type="entry name" value="LigT-like"/>
    <property type="match status" value="1"/>
</dbReference>
<keyword evidence="6" id="KW-1185">Reference proteome</keyword>
<evidence type="ECO:0000313" key="5">
    <source>
        <dbReference type="EMBL" id="KAK1805624.1"/>
    </source>
</evidence>
<protein>
    <submittedName>
        <fullName evidence="5">Uncharacterized protein</fullName>
    </submittedName>
</protein>
<dbReference type="GO" id="GO:0010738">
    <property type="term" value="P:regulation of protein kinase A signaling"/>
    <property type="evidence" value="ECO:0007669"/>
    <property type="project" value="TreeGrafter"/>
</dbReference>
<comment type="subunit">
    <text evidence="1">Binds cAMP-dependent protein kinase (PKA). Interacts with PRKCA; only the cytoplasmic form is capable of interacting with PRKCA.</text>
</comment>